<dbReference type="Proteomes" id="UP000092177">
    <property type="component" value="Chromosome 3"/>
</dbReference>
<dbReference type="OrthoDB" id="3513524at2759"/>
<organism evidence="2 3">
    <name type="scientific">Colletotrichum higginsianum (strain IMI 349063)</name>
    <name type="common">Crucifer anthracnose fungus</name>
    <dbReference type="NCBI Taxonomy" id="759273"/>
    <lineage>
        <taxon>Eukaryota</taxon>
        <taxon>Fungi</taxon>
        <taxon>Dikarya</taxon>
        <taxon>Ascomycota</taxon>
        <taxon>Pezizomycotina</taxon>
        <taxon>Sordariomycetes</taxon>
        <taxon>Hypocreomycetidae</taxon>
        <taxon>Glomerellales</taxon>
        <taxon>Glomerellaceae</taxon>
        <taxon>Colletotrichum</taxon>
        <taxon>Colletotrichum destructivum species complex</taxon>
    </lineage>
</organism>
<protein>
    <submittedName>
        <fullName evidence="2">DNase1 protein</fullName>
    </submittedName>
</protein>
<evidence type="ECO:0000313" key="2">
    <source>
        <dbReference type="EMBL" id="OBR12018.1"/>
    </source>
</evidence>
<keyword evidence="3" id="KW-1185">Reference proteome</keyword>
<name>A0A1B7YJJ1_COLHI</name>
<proteinExistence type="predicted"/>
<dbReference type="GeneID" id="28863396"/>
<dbReference type="AlphaFoldDB" id="A0A1B7YJJ1"/>
<comment type="caution">
    <text evidence="2">The sequence shown here is derived from an EMBL/GenBank/DDBJ whole genome shotgun (WGS) entry which is preliminary data.</text>
</comment>
<dbReference type="EMBL" id="LTAN01000003">
    <property type="protein sequence ID" value="OBR12018.1"/>
    <property type="molecule type" value="Genomic_DNA"/>
</dbReference>
<feature type="chain" id="PRO_5008601735" evidence="1">
    <location>
        <begin position="18"/>
        <end position="311"/>
    </location>
</feature>
<reference evidence="3" key="1">
    <citation type="journal article" date="2017" name="BMC Genomics">
        <title>Gapless genome assembly of Colletotrichum higginsianum reveals chromosome structure and association of transposable elements with secondary metabolite gene clusters.</title>
        <authorList>
            <person name="Dallery J.-F."/>
            <person name="Lapalu N."/>
            <person name="Zampounis A."/>
            <person name="Pigne S."/>
            <person name="Luyten I."/>
            <person name="Amselem J."/>
            <person name="Wittenberg A.H.J."/>
            <person name="Zhou S."/>
            <person name="de Queiroz M.V."/>
            <person name="Robin G.P."/>
            <person name="Auger A."/>
            <person name="Hainaut M."/>
            <person name="Henrissat B."/>
            <person name="Kim K.-T."/>
            <person name="Lee Y.-H."/>
            <person name="Lespinet O."/>
            <person name="Schwartz D.C."/>
            <person name="Thon M.R."/>
            <person name="O'Connell R.J."/>
        </authorList>
    </citation>
    <scope>NUCLEOTIDE SEQUENCE [LARGE SCALE GENOMIC DNA]</scope>
    <source>
        <strain evidence="3">IMI 349063</strain>
    </source>
</reference>
<feature type="signal peptide" evidence="1">
    <location>
        <begin position="1"/>
        <end position="17"/>
    </location>
</feature>
<dbReference type="KEGG" id="chig:CH63R_04314"/>
<sequence>MQFSILSLLGSAALAAATNTVTFKSLDDVTRTIHFTPNSGLASVESVDVPGNGEVKVEIPEAWIGNWYAVSEGADNAAGMLGEVAFNGWNGLTYFDVSAIVDPSDHDGVKKMWPASGSDPISGCDFFPCPNAYYLPDDVQTKVTSETDLICTLGNNGAVSRRDVDDHHDGPTEDFRRPFSAFCFSLHPRKENNHFCRGGRYIGPVCLSRCALRLHDLTDLFRMRMSPQEDSAHHSFLFFPSLLYHRKEIPPSHSWAKSAATRVGLAGKANQVLSFFSSLGHIESSSWKPTFFGYLNGGDGVWRDLGAIGAI</sequence>
<keyword evidence="1" id="KW-0732">Signal</keyword>
<dbReference type="VEuPathDB" id="FungiDB:CH63R_04314"/>
<evidence type="ECO:0000256" key="1">
    <source>
        <dbReference type="SAM" id="SignalP"/>
    </source>
</evidence>
<evidence type="ECO:0000313" key="3">
    <source>
        <dbReference type="Proteomes" id="UP000092177"/>
    </source>
</evidence>
<gene>
    <name evidence="2" type="ORF">CH63R_04314</name>
</gene>
<accession>A0A1B7YJJ1</accession>
<dbReference type="RefSeq" id="XP_018160535.1">
    <property type="nucleotide sequence ID" value="XM_018299289.1"/>
</dbReference>